<dbReference type="Gene3D" id="3.30.260.10">
    <property type="entry name" value="TCP-1-like chaperonin intermediate domain"/>
    <property type="match status" value="1"/>
</dbReference>
<dbReference type="InterPro" id="IPR012718">
    <property type="entry name" value="Chap_CCT_epsi"/>
</dbReference>
<evidence type="ECO:0000256" key="5">
    <source>
        <dbReference type="ARBA" id="ARBA00022840"/>
    </source>
</evidence>
<evidence type="ECO:0000256" key="7">
    <source>
        <dbReference type="ARBA" id="ARBA00024086"/>
    </source>
</evidence>
<evidence type="ECO:0000256" key="3">
    <source>
        <dbReference type="ARBA" id="ARBA00022490"/>
    </source>
</evidence>
<dbReference type="InterPro" id="IPR027413">
    <property type="entry name" value="GROEL-like_equatorial_sf"/>
</dbReference>
<evidence type="ECO:0000256" key="8">
    <source>
        <dbReference type="ARBA" id="ARBA00033325"/>
    </source>
</evidence>
<keyword evidence="3" id="KW-0963">Cytoplasm</keyword>
<dbReference type="NCBIfam" id="TIGR02343">
    <property type="entry name" value="chap_CCT_epsi"/>
    <property type="match status" value="1"/>
</dbReference>
<dbReference type="PROSITE" id="PS00750">
    <property type="entry name" value="TCP1_1"/>
    <property type="match status" value="1"/>
</dbReference>
<dbReference type="SUPFAM" id="SSF52029">
    <property type="entry name" value="GroEL apical domain-like"/>
    <property type="match status" value="1"/>
</dbReference>
<comment type="similarity">
    <text evidence="2 9">Belongs to the TCP-1 chaperonin family.</text>
</comment>
<dbReference type="FunFam" id="1.10.560.10:FF:000049">
    <property type="entry name" value="T-complex protein 1 subunitTheta, putative"/>
    <property type="match status" value="1"/>
</dbReference>
<dbReference type="GO" id="GO:0140662">
    <property type="term" value="F:ATP-dependent protein folding chaperone"/>
    <property type="evidence" value="ECO:0007669"/>
    <property type="project" value="InterPro"/>
</dbReference>
<evidence type="ECO:0000313" key="10">
    <source>
        <dbReference type="EMBL" id="CAE0263574.1"/>
    </source>
</evidence>
<keyword evidence="4 9" id="KW-0547">Nucleotide-binding</keyword>
<dbReference type="NCBIfam" id="NF041082">
    <property type="entry name" value="thermosome_alpha"/>
    <property type="match status" value="1"/>
</dbReference>
<dbReference type="PANTHER" id="PTHR11353">
    <property type="entry name" value="CHAPERONIN"/>
    <property type="match status" value="1"/>
</dbReference>
<evidence type="ECO:0000256" key="1">
    <source>
        <dbReference type="ARBA" id="ARBA00004496"/>
    </source>
</evidence>
<dbReference type="InterPro" id="IPR002194">
    <property type="entry name" value="Chaperonin_TCP-1_CS"/>
</dbReference>
<reference evidence="11" key="1">
    <citation type="submission" date="2021-01" db="EMBL/GenBank/DDBJ databases">
        <authorList>
            <person name="Corre E."/>
            <person name="Pelletier E."/>
            <person name="Niang G."/>
            <person name="Scheremetjew M."/>
            <person name="Finn R."/>
            <person name="Kale V."/>
            <person name="Holt S."/>
            <person name="Cochrane G."/>
            <person name="Meng A."/>
            <person name="Brown T."/>
            <person name="Cohen L."/>
        </authorList>
    </citation>
    <scope>NUCLEOTIDE SEQUENCE</scope>
    <source>
        <strain evidence="11">NIES-2562</strain>
    </source>
</reference>
<dbReference type="PRINTS" id="PR00304">
    <property type="entry name" value="TCOMPLEXTCP1"/>
</dbReference>
<dbReference type="GO" id="GO:0005832">
    <property type="term" value="C:chaperonin-containing T-complex"/>
    <property type="evidence" value="ECO:0007669"/>
    <property type="project" value="UniProtKB-ARBA"/>
</dbReference>
<dbReference type="Gene3D" id="3.50.7.10">
    <property type="entry name" value="GroEL"/>
    <property type="match status" value="1"/>
</dbReference>
<dbReference type="InterPro" id="IPR054827">
    <property type="entry name" value="thermosome_alpha"/>
</dbReference>
<dbReference type="EMBL" id="HBIB01039722">
    <property type="protein sequence ID" value="CAE0263575.1"/>
    <property type="molecule type" value="Transcribed_RNA"/>
</dbReference>
<evidence type="ECO:0000256" key="9">
    <source>
        <dbReference type="RuleBase" id="RU004187"/>
    </source>
</evidence>
<dbReference type="FunFam" id="3.50.7.10:FF:000003">
    <property type="entry name" value="T-complex protein 1 subunit epsilon"/>
    <property type="match status" value="1"/>
</dbReference>
<proteinExistence type="inferred from homology"/>
<dbReference type="Pfam" id="PF00118">
    <property type="entry name" value="Cpn60_TCP1"/>
    <property type="match status" value="1"/>
</dbReference>
<accession>A0A7S3LTX8</accession>
<dbReference type="PROSITE" id="PS00995">
    <property type="entry name" value="TCP1_3"/>
    <property type="match status" value="1"/>
</dbReference>
<name>A0A7S3LTX8_9EUKA</name>
<protein>
    <recommendedName>
        <fullName evidence="7">T-complex protein 1 subunit epsilon</fullName>
    </recommendedName>
    <alternativeName>
        <fullName evidence="8">CCT-epsilon</fullName>
    </alternativeName>
</protein>
<dbReference type="InterPro" id="IPR027409">
    <property type="entry name" value="GroEL-like_apical_dom_sf"/>
</dbReference>
<dbReference type="AlphaFoldDB" id="A0A7S3LTX8"/>
<dbReference type="GO" id="GO:0005524">
    <property type="term" value="F:ATP binding"/>
    <property type="evidence" value="ECO:0007669"/>
    <property type="project" value="UniProtKB-KW"/>
</dbReference>
<sequence length="536" mass="58671">MSVTFDEYGRPFIILREQEKVKRTRGLEAQKANIRAARAVANIIRTSLGPKGMDKVLISGDGDVTVTNDGATILERMEVENEVGKLLVQLSKSQDDEIGDGTTGVVVLAGSLLEQAELLLERGIHSARISEGFEKACAVACERLDNIADTVDFTADDIEPLIRTCQTTLGSKVVNRCGRKFAEMSVKAVLAVADLERKDVNLDMIKVEGKVGGQLEDSVLVEGIVIDKDMSHPQMPKTIENAKICILTCPFEPPKPKTKHKLQIDSVEKYKKLQEQEQQYFKDMVQKVKDSGATLAISQWGFDDEANHLLLQNNLPAIRWVGGVELELIAIATGGRIIPRFSEITADKLGSAGLVREVSFGTTKDRMIVLEGCASSKAVTIFVRAGNKMMIDEAVRSVHDSICVARNLIRDNRIVYGGGAAEIACSLAVQEESEKQPGIEQFTMKAFADALEGTPMALAENSGLAGIESVAEVRARQVEENNPFLGVDCVNAGTLDMKKQNVFETLHGKKEQLRLATQVVRMILKIDDVMEPQGYE</sequence>
<dbReference type="InterPro" id="IPR002423">
    <property type="entry name" value="Cpn60/GroEL/TCP-1"/>
</dbReference>
<dbReference type="GO" id="GO:0051082">
    <property type="term" value="F:unfolded protein binding"/>
    <property type="evidence" value="ECO:0007669"/>
    <property type="project" value="InterPro"/>
</dbReference>
<dbReference type="CDD" id="cd03339">
    <property type="entry name" value="TCP1_epsilon"/>
    <property type="match status" value="1"/>
</dbReference>
<dbReference type="InterPro" id="IPR027410">
    <property type="entry name" value="TCP-1-like_intermed_sf"/>
</dbReference>
<evidence type="ECO:0000313" key="11">
    <source>
        <dbReference type="EMBL" id="CAE0263575.1"/>
    </source>
</evidence>
<dbReference type="InterPro" id="IPR053374">
    <property type="entry name" value="TCP-1_chaperonin"/>
</dbReference>
<organism evidence="11">
    <name type="scientific">Palpitomonas bilix</name>
    <dbReference type="NCBI Taxonomy" id="652834"/>
    <lineage>
        <taxon>Eukaryota</taxon>
        <taxon>Eukaryota incertae sedis</taxon>
    </lineage>
</organism>
<comment type="subcellular location">
    <subcellularLocation>
        <location evidence="1">Cytoplasm</location>
    </subcellularLocation>
</comment>
<evidence type="ECO:0000256" key="6">
    <source>
        <dbReference type="ARBA" id="ARBA00023186"/>
    </source>
</evidence>
<dbReference type="SUPFAM" id="SSF48592">
    <property type="entry name" value="GroEL equatorial domain-like"/>
    <property type="match status" value="1"/>
</dbReference>
<dbReference type="SUPFAM" id="SSF54849">
    <property type="entry name" value="GroEL-intermediate domain like"/>
    <property type="match status" value="1"/>
</dbReference>
<keyword evidence="6 9" id="KW-0143">Chaperone</keyword>
<evidence type="ECO:0000256" key="4">
    <source>
        <dbReference type="ARBA" id="ARBA00022741"/>
    </source>
</evidence>
<dbReference type="NCBIfam" id="NF041083">
    <property type="entry name" value="thermosome_beta"/>
    <property type="match status" value="1"/>
</dbReference>
<dbReference type="EMBL" id="HBIB01039721">
    <property type="protein sequence ID" value="CAE0263574.1"/>
    <property type="molecule type" value="Transcribed_RNA"/>
</dbReference>
<dbReference type="GO" id="GO:0016887">
    <property type="term" value="F:ATP hydrolysis activity"/>
    <property type="evidence" value="ECO:0007669"/>
    <property type="project" value="InterPro"/>
</dbReference>
<dbReference type="Gene3D" id="1.10.560.10">
    <property type="entry name" value="GroEL-like equatorial domain"/>
    <property type="match status" value="1"/>
</dbReference>
<keyword evidence="5 9" id="KW-0067">ATP-binding</keyword>
<evidence type="ECO:0000256" key="2">
    <source>
        <dbReference type="ARBA" id="ARBA00008020"/>
    </source>
</evidence>
<gene>
    <name evidence="10" type="ORF">PBIL07802_LOCUS25875</name>
    <name evidence="11" type="ORF">PBIL07802_LOCUS25876</name>
</gene>
<dbReference type="InterPro" id="IPR017998">
    <property type="entry name" value="Chaperone_TCP-1"/>
</dbReference>